<dbReference type="InterPro" id="IPR045175">
    <property type="entry name" value="M28_fam"/>
</dbReference>
<dbReference type="PANTHER" id="PTHR12147:SF26">
    <property type="entry name" value="PEPTIDASE M28 DOMAIN-CONTAINING PROTEIN"/>
    <property type="match status" value="1"/>
</dbReference>
<dbReference type="Pfam" id="PF04389">
    <property type="entry name" value="Peptidase_M28"/>
    <property type="match status" value="1"/>
</dbReference>
<name>A0ABT5IAL8_9CAUL</name>
<dbReference type="RefSeq" id="WP_272739838.1">
    <property type="nucleotide sequence ID" value="NZ_JAQQKW010000001.1"/>
</dbReference>
<keyword evidence="4" id="KW-1185">Reference proteome</keyword>
<organism evidence="3 4">
    <name type="scientific">Asticcacaulis currens</name>
    <dbReference type="NCBI Taxonomy" id="2984210"/>
    <lineage>
        <taxon>Bacteria</taxon>
        <taxon>Pseudomonadati</taxon>
        <taxon>Pseudomonadota</taxon>
        <taxon>Alphaproteobacteria</taxon>
        <taxon>Caulobacterales</taxon>
        <taxon>Caulobacteraceae</taxon>
        <taxon>Asticcacaulis</taxon>
    </lineage>
</organism>
<dbReference type="Gene3D" id="3.50.30.30">
    <property type="match status" value="1"/>
</dbReference>
<evidence type="ECO:0000313" key="3">
    <source>
        <dbReference type="EMBL" id="MDC7693072.1"/>
    </source>
</evidence>
<dbReference type="Gene3D" id="3.40.630.10">
    <property type="entry name" value="Zn peptidases"/>
    <property type="match status" value="1"/>
</dbReference>
<dbReference type="EMBL" id="JAQQKW010000001">
    <property type="protein sequence ID" value="MDC7693072.1"/>
    <property type="molecule type" value="Genomic_DNA"/>
</dbReference>
<feature type="domain" description="Peptidase M28" evidence="2">
    <location>
        <begin position="232"/>
        <end position="418"/>
    </location>
</feature>
<keyword evidence="1" id="KW-0732">Signal</keyword>
<protein>
    <submittedName>
        <fullName evidence="3">M28 family peptidase</fullName>
    </submittedName>
</protein>
<comment type="caution">
    <text evidence="3">The sequence shown here is derived from an EMBL/GenBank/DDBJ whole genome shotgun (WGS) entry which is preliminary data.</text>
</comment>
<dbReference type="PANTHER" id="PTHR12147">
    <property type="entry name" value="METALLOPEPTIDASE M28 FAMILY MEMBER"/>
    <property type="match status" value="1"/>
</dbReference>
<feature type="signal peptide" evidence="1">
    <location>
        <begin position="1"/>
        <end position="23"/>
    </location>
</feature>
<dbReference type="SUPFAM" id="SSF53187">
    <property type="entry name" value="Zn-dependent exopeptidases"/>
    <property type="match status" value="1"/>
</dbReference>
<reference evidence="3 4" key="1">
    <citation type="submission" date="2023-01" db="EMBL/GenBank/DDBJ databases">
        <title>Novel species of the genus Asticcacaulis isolated from rivers.</title>
        <authorList>
            <person name="Lu H."/>
        </authorList>
    </citation>
    <scope>NUCLEOTIDE SEQUENCE [LARGE SCALE GENOMIC DNA]</scope>
    <source>
        <strain evidence="3 4">DXS10W</strain>
    </source>
</reference>
<evidence type="ECO:0000313" key="4">
    <source>
        <dbReference type="Proteomes" id="UP001216595"/>
    </source>
</evidence>
<accession>A0ABT5IAL8</accession>
<dbReference type="InterPro" id="IPR007484">
    <property type="entry name" value="Peptidase_M28"/>
</dbReference>
<evidence type="ECO:0000259" key="2">
    <source>
        <dbReference type="Pfam" id="PF04389"/>
    </source>
</evidence>
<dbReference type="Proteomes" id="UP001216595">
    <property type="component" value="Unassembled WGS sequence"/>
</dbReference>
<proteinExistence type="predicted"/>
<feature type="chain" id="PRO_5045761062" evidence="1">
    <location>
        <begin position="24"/>
        <end position="449"/>
    </location>
</feature>
<evidence type="ECO:0000256" key="1">
    <source>
        <dbReference type="SAM" id="SignalP"/>
    </source>
</evidence>
<sequence length="449" mass="47565">MSKPLTALAAAFCLSVTAFGVHAQTVRPEQVRAHLSFLASDALQGRKSASRDEAIAAAYVAAQYESFGLQFAPTLSGFVQAAEVVSPQLDGQASLQLGPQSFAEGRDFRLLFASGQTVEGPLTFPATPEALTKGAVIVLPSDGKTPLTQWLREARSKGVKLVLAPDGTEASKLWDGIGGGPVTPTYLSETPPSRPRPDVVLLNASAYRSLKSGDSARLSVKRSDTQKAFTYNAIGFLPGTDPKAGVVLITAHLDHLGVKSGTIMPGANDDASGVAAVLELARALSQGPAPRRGVLFVCYGAEEAGLLGSAHFAAHPPIPLDHIVANLEVEMIGAQDPKLPKGTMMITGWERSNLADALKAKGALLAKDPYPEQHFYERSDNYSLALQGIVAHTVSGWATIPTYHSAQDTLGNIDIPYMTAAIQSLVEPVRWLVTGDFEPKWAENGRPKP</sequence>
<gene>
    <name evidence="3" type="ORF">PQU94_02125</name>
</gene>